<evidence type="ECO:0008006" key="3">
    <source>
        <dbReference type="Google" id="ProtNLM"/>
    </source>
</evidence>
<sequence length="149" mass="16800">WRSLMSDTWLALAKNDSIRSLNVVDLVPRPVTAFRQPEFQAFLGKLKTVEMSVWGADKGAGWLTRTLPGYMLFTSQLREFFFCCLLAVTKLSLRASPTGLPGLQAQLHGTVGLRSRDMPNLRRLHLQNVFIGHELVRFLSARAQTLESL</sequence>
<dbReference type="RefSeq" id="XP_007926913.1">
    <property type="nucleotide sequence ID" value="XM_007928722.1"/>
</dbReference>
<dbReference type="KEGG" id="pfj:MYCFIDRAFT_17505"/>
<evidence type="ECO:0000313" key="1">
    <source>
        <dbReference type="EMBL" id="EME82279.1"/>
    </source>
</evidence>
<keyword evidence="2" id="KW-1185">Reference proteome</keyword>
<organism evidence="1 2">
    <name type="scientific">Pseudocercospora fijiensis (strain CIRAD86)</name>
    <name type="common">Black leaf streak disease fungus</name>
    <name type="synonym">Mycosphaerella fijiensis</name>
    <dbReference type="NCBI Taxonomy" id="383855"/>
    <lineage>
        <taxon>Eukaryota</taxon>
        <taxon>Fungi</taxon>
        <taxon>Dikarya</taxon>
        <taxon>Ascomycota</taxon>
        <taxon>Pezizomycotina</taxon>
        <taxon>Dothideomycetes</taxon>
        <taxon>Dothideomycetidae</taxon>
        <taxon>Mycosphaerellales</taxon>
        <taxon>Mycosphaerellaceae</taxon>
        <taxon>Pseudocercospora</taxon>
    </lineage>
</organism>
<proteinExistence type="predicted"/>
<feature type="non-terminal residue" evidence="1">
    <location>
        <position position="149"/>
    </location>
</feature>
<name>M2ZTF4_PSEFD</name>
<dbReference type="VEuPathDB" id="FungiDB:MYCFIDRAFT_17505"/>
<evidence type="ECO:0000313" key="2">
    <source>
        <dbReference type="Proteomes" id="UP000016932"/>
    </source>
</evidence>
<dbReference type="OrthoDB" id="5410873at2759"/>
<dbReference type="AlphaFoldDB" id="M2ZTF4"/>
<dbReference type="GeneID" id="19333306"/>
<reference evidence="1 2" key="1">
    <citation type="journal article" date="2012" name="PLoS Pathog.">
        <title>Diverse lifestyles and strategies of plant pathogenesis encoded in the genomes of eighteen Dothideomycetes fungi.</title>
        <authorList>
            <person name="Ohm R.A."/>
            <person name="Feau N."/>
            <person name="Henrissat B."/>
            <person name="Schoch C.L."/>
            <person name="Horwitz B.A."/>
            <person name="Barry K.W."/>
            <person name="Condon B.J."/>
            <person name="Copeland A.C."/>
            <person name="Dhillon B."/>
            <person name="Glaser F."/>
            <person name="Hesse C.N."/>
            <person name="Kosti I."/>
            <person name="LaButti K."/>
            <person name="Lindquist E.A."/>
            <person name="Lucas S."/>
            <person name="Salamov A.A."/>
            <person name="Bradshaw R.E."/>
            <person name="Ciuffetti L."/>
            <person name="Hamelin R.C."/>
            <person name="Kema G.H.J."/>
            <person name="Lawrence C."/>
            <person name="Scott J.A."/>
            <person name="Spatafora J.W."/>
            <person name="Turgeon B.G."/>
            <person name="de Wit P.J.G.M."/>
            <person name="Zhong S."/>
            <person name="Goodwin S.B."/>
            <person name="Grigoriev I.V."/>
        </authorList>
    </citation>
    <scope>NUCLEOTIDE SEQUENCE [LARGE SCALE GENOMIC DNA]</scope>
    <source>
        <strain evidence="1 2">CIRAD86</strain>
    </source>
</reference>
<dbReference type="HOGENOM" id="CLU_1754120_0_0_1"/>
<gene>
    <name evidence="1" type="ORF">MYCFIDRAFT_17505</name>
</gene>
<protein>
    <recommendedName>
        <fullName evidence="3">F-box domain-containing protein</fullName>
    </recommendedName>
</protein>
<feature type="non-terminal residue" evidence="1">
    <location>
        <position position="1"/>
    </location>
</feature>
<dbReference type="eggNOG" id="ENOG502TC2G">
    <property type="taxonomic scope" value="Eukaryota"/>
</dbReference>
<accession>M2ZTF4</accession>
<dbReference type="EMBL" id="KB446559">
    <property type="protein sequence ID" value="EME82279.1"/>
    <property type="molecule type" value="Genomic_DNA"/>
</dbReference>
<dbReference type="Proteomes" id="UP000016932">
    <property type="component" value="Unassembled WGS sequence"/>
</dbReference>